<keyword evidence="4 10" id="KW-1003">Cell membrane</keyword>
<gene>
    <name evidence="13" type="ORF">CHH72_05510</name>
</gene>
<dbReference type="GO" id="GO:0051301">
    <property type="term" value="P:cell division"/>
    <property type="evidence" value="ECO:0007669"/>
    <property type="project" value="UniProtKB-KW"/>
</dbReference>
<evidence type="ECO:0000256" key="2">
    <source>
        <dbReference type="ARBA" id="ARBA00007379"/>
    </source>
</evidence>
<accession>A0A268P1U4</accession>
<evidence type="ECO:0000256" key="6">
    <source>
        <dbReference type="ARBA" id="ARBA00022692"/>
    </source>
</evidence>
<keyword evidence="6" id="KW-0812">Transmembrane</keyword>
<evidence type="ECO:0000256" key="4">
    <source>
        <dbReference type="ARBA" id="ARBA00022475"/>
    </source>
</evidence>
<dbReference type="EMBL" id="NPCC01000006">
    <property type="protein sequence ID" value="PAE89712.1"/>
    <property type="molecule type" value="Genomic_DNA"/>
</dbReference>
<dbReference type="Pfam" id="PF02687">
    <property type="entry name" value="FtsX"/>
    <property type="match status" value="1"/>
</dbReference>
<dbReference type="InterPro" id="IPR004513">
    <property type="entry name" value="FtsX"/>
</dbReference>
<keyword evidence="5 10" id="KW-0132">Cell division</keyword>
<dbReference type="AlphaFoldDB" id="A0A268P1U4"/>
<dbReference type="InterPro" id="IPR040690">
    <property type="entry name" value="FtsX_ECD"/>
</dbReference>
<reference evidence="13 14" key="1">
    <citation type="submission" date="2017-07" db="EMBL/GenBank/DDBJ databases">
        <title>Isolation and whole genome analysis of endospore-forming bacteria from heroin.</title>
        <authorList>
            <person name="Kalinowski J."/>
            <person name="Ahrens B."/>
            <person name="Al-Dilaimi A."/>
            <person name="Winkler A."/>
            <person name="Wibberg D."/>
            <person name="Schleenbecker U."/>
            <person name="Ruckert C."/>
            <person name="Wolfel R."/>
            <person name="Grass G."/>
        </authorList>
    </citation>
    <scope>NUCLEOTIDE SEQUENCE [LARGE SCALE GENOMIC DNA]</scope>
    <source>
        <strain evidence="13 14">7539</strain>
    </source>
</reference>
<comment type="similarity">
    <text evidence="2 10">Belongs to the ABC-4 integral membrane protein family. FtsX subfamily.</text>
</comment>
<keyword evidence="9 10" id="KW-0131">Cell cycle</keyword>
<dbReference type="InterPro" id="IPR003838">
    <property type="entry name" value="ABC3_permease_C"/>
</dbReference>
<sequence length="294" mass="32314">MKFKTMLRHLREGIKNIGRSGWMSFASISAVTVMLFIVGFFLIVFVNGNHIASTIENNVEIRAFIERGTGEEEVQELLDEVRTLPEVEEVIFIDKEEGLESLIASTGEVYESIREENPLPDALKVTAASPQETEAVAQKVNHHDYVSNVSYGADVLPDLFKLTNTSRIIGLVVILGLLLTAMFLISNTIKLTIVARKKEIQIMKLVGATNGFVRSPFLVEGALLGTFGSIGPILILSFGYQYVYSNSGDFLQSSLYSLLEPGQLIVQVSLLLLAVGLIVGIWGSAMSVRKFLNV</sequence>
<organism evidence="13 14">
    <name type="scientific">Shouchella clausii</name>
    <name type="common">Alkalihalobacillus clausii</name>
    <dbReference type="NCBI Taxonomy" id="79880"/>
    <lineage>
        <taxon>Bacteria</taxon>
        <taxon>Bacillati</taxon>
        <taxon>Bacillota</taxon>
        <taxon>Bacilli</taxon>
        <taxon>Bacillales</taxon>
        <taxon>Bacillaceae</taxon>
        <taxon>Shouchella</taxon>
    </lineage>
</organism>
<evidence type="ECO:0000256" key="1">
    <source>
        <dbReference type="ARBA" id="ARBA00004651"/>
    </source>
</evidence>
<dbReference type="Gene3D" id="3.30.70.3040">
    <property type="match status" value="1"/>
</dbReference>
<dbReference type="PANTHER" id="PTHR47755:SF1">
    <property type="entry name" value="CELL DIVISION PROTEIN FTSX"/>
    <property type="match status" value="1"/>
</dbReference>
<protein>
    <recommendedName>
        <fullName evidence="3 10">Cell division protein FtsX</fullName>
    </recommendedName>
</protein>
<dbReference type="NCBIfam" id="NF038347">
    <property type="entry name" value="FtsX_Gpos"/>
    <property type="match status" value="1"/>
</dbReference>
<evidence type="ECO:0000256" key="5">
    <source>
        <dbReference type="ARBA" id="ARBA00022618"/>
    </source>
</evidence>
<evidence type="ECO:0000256" key="7">
    <source>
        <dbReference type="ARBA" id="ARBA00022989"/>
    </source>
</evidence>
<dbReference type="GO" id="GO:0005886">
    <property type="term" value="C:plasma membrane"/>
    <property type="evidence" value="ECO:0007669"/>
    <property type="project" value="UniProtKB-SubCell"/>
</dbReference>
<feature type="domain" description="ABC3 transporter permease C-terminal" evidence="11">
    <location>
        <begin position="172"/>
        <end position="281"/>
    </location>
</feature>
<name>A0A268P1U4_SHOCL</name>
<dbReference type="OMA" id="IKTMQMV"/>
<proteinExistence type="inferred from homology"/>
<keyword evidence="7" id="KW-1133">Transmembrane helix</keyword>
<dbReference type="RefSeq" id="WP_011247906.1">
    <property type="nucleotide sequence ID" value="NZ_BOQQ01000002.1"/>
</dbReference>
<evidence type="ECO:0000259" key="12">
    <source>
        <dbReference type="Pfam" id="PF18075"/>
    </source>
</evidence>
<dbReference type="InterPro" id="IPR058204">
    <property type="entry name" value="FtsX_firmicutes-type"/>
</dbReference>
<evidence type="ECO:0000313" key="14">
    <source>
        <dbReference type="Proteomes" id="UP000216207"/>
    </source>
</evidence>
<dbReference type="Proteomes" id="UP000216207">
    <property type="component" value="Unassembled WGS sequence"/>
</dbReference>
<comment type="subcellular location">
    <subcellularLocation>
        <location evidence="1">Cell membrane</location>
        <topology evidence="1">Multi-pass membrane protein</topology>
    </subcellularLocation>
</comment>
<feature type="domain" description="FtsX extracellular" evidence="12">
    <location>
        <begin position="59"/>
        <end position="149"/>
    </location>
</feature>
<evidence type="ECO:0000259" key="11">
    <source>
        <dbReference type="Pfam" id="PF02687"/>
    </source>
</evidence>
<dbReference type="PANTHER" id="PTHR47755">
    <property type="entry name" value="CELL DIVISION PROTEIN FTSX"/>
    <property type="match status" value="1"/>
</dbReference>
<comment type="function">
    <text evidence="10">Part of the ABC transporter FtsEX involved in asymmetric cellular division facilitating the initiation of sporulation.</text>
</comment>
<evidence type="ECO:0000313" key="13">
    <source>
        <dbReference type="EMBL" id="PAE89712.1"/>
    </source>
</evidence>
<evidence type="ECO:0000256" key="10">
    <source>
        <dbReference type="PIRNR" id="PIRNR003097"/>
    </source>
</evidence>
<keyword evidence="8 10" id="KW-0472">Membrane</keyword>
<evidence type="ECO:0000256" key="3">
    <source>
        <dbReference type="ARBA" id="ARBA00021907"/>
    </source>
</evidence>
<evidence type="ECO:0000256" key="9">
    <source>
        <dbReference type="ARBA" id="ARBA00023306"/>
    </source>
</evidence>
<comment type="caution">
    <text evidence="13">The sequence shown here is derived from an EMBL/GenBank/DDBJ whole genome shotgun (WGS) entry which is preliminary data.</text>
</comment>
<dbReference type="PIRSF" id="PIRSF003097">
    <property type="entry name" value="FtsX"/>
    <property type="match status" value="1"/>
</dbReference>
<dbReference type="Pfam" id="PF18075">
    <property type="entry name" value="FtsX_ECD"/>
    <property type="match status" value="1"/>
</dbReference>
<evidence type="ECO:0000256" key="8">
    <source>
        <dbReference type="ARBA" id="ARBA00023136"/>
    </source>
</evidence>